<feature type="compositionally biased region" description="Basic and acidic residues" evidence="1">
    <location>
        <begin position="282"/>
        <end position="308"/>
    </location>
</feature>
<dbReference type="GO" id="GO:0030686">
    <property type="term" value="C:90S preribosome"/>
    <property type="evidence" value="ECO:0007669"/>
    <property type="project" value="TreeGrafter"/>
</dbReference>
<feature type="region of interest" description="Disordered" evidence="1">
    <location>
        <begin position="263"/>
        <end position="308"/>
    </location>
</feature>
<feature type="compositionally biased region" description="Basic residues" evidence="1">
    <location>
        <begin position="207"/>
        <end position="222"/>
    </location>
</feature>
<comment type="caution">
    <text evidence="2">The sequence shown here is derived from an EMBL/GenBank/DDBJ whole genome shotgun (WGS) entry which is preliminary data.</text>
</comment>
<dbReference type="Proteomes" id="UP001213000">
    <property type="component" value="Unassembled WGS sequence"/>
</dbReference>
<sequence length="453" mass="51551">MLSDSEDENQNDEVHKLTINEHYAKAFQYRKEREELDKLKAELGSDISESDLDEGETDSESAESEDEDGEELTPAVDAAILRTLARIRQKDPSIYESGKSVFDEEQEKLASKASFSAPGKNKKKDSVVKNEDDDLLVLREKTKDEQEREEEEYRAYLEREVGDLKGIIGVDEADDEPAVDAAEGDDKKTKKKKQKKAKGAGWTVSRPTKKSPKSPKNRRSLVKTHDADASSGSDSETEDEGSHSDSSFDSLNDAFETSYNFRFEEPGSSTIPSFPRNIPSLVRREDTKRKDARERRKQRKEEEIEKKREEVRRLKALKMREIRRKLEAIGREGGLIADKSNRKDKGKSVSWQDDDFEDEGGEMDNALKELDLEGDWDPEKHDQQMAGLYSGEGEDHWEDAGQVDEDGKPIWNDDIDIGDIQVDDDDEEVVAELSKNDKKKKKKKEKEGRRGKG</sequence>
<feature type="compositionally biased region" description="Acidic residues" evidence="1">
    <location>
        <begin position="48"/>
        <end position="71"/>
    </location>
</feature>
<feature type="compositionally biased region" description="Basic and acidic residues" evidence="1">
    <location>
        <begin position="124"/>
        <end position="163"/>
    </location>
</feature>
<dbReference type="Pfam" id="PF05178">
    <property type="entry name" value="Kri1"/>
    <property type="match status" value="1"/>
</dbReference>
<evidence type="ECO:0008006" key="4">
    <source>
        <dbReference type="Google" id="ProtNLM"/>
    </source>
</evidence>
<feature type="region of interest" description="Disordered" evidence="1">
    <location>
        <begin position="40"/>
        <end position="76"/>
    </location>
</feature>
<feature type="compositionally biased region" description="Basic residues" evidence="1">
    <location>
        <begin position="189"/>
        <end position="198"/>
    </location>
</feature>
<proteinExistence type="predicted"/>
<dbReference type="AlphaFoldDB" id="A0AAD5YQQ4"/>
<accession>A0AAD5YQQ4</accession>
<dbReference type="GO" id="GO:0005730">
    <property type="term" value="C:nucleolus"/>
    <property type="evidence" value="ECO:0007669"/>
    <property type="project" value="TreeGrafter"/>
</dbReference>
<dbReference type="PANTHER" id="PTHR14490">
    <property type="entry name" value="ZINC FINGER, ZZ TYPE"/>
    <property type="match status" value="1"/>
</dbReference>
<reference evidence="2" key="1">
    <citation type="submission" date="2022-07" db="EMBL/GenBank/DDBJ databases">
        <title>Genome Sequence of Leucocoprinus birnbaumii.</title>
        <authorList>
            <person name="Buettner E."/>
        </authorList>
    </citation>
    <scope>NUCLEOTIDE SEQUENCE</scope>
    <source>
        <strain evidence="2">VT141</strain>
    </source>
</reference>
<feature type="region of interest" description="Disordered" evidence="1">
    <location>
        <begin position="376"/>
        <end position="453"/>
    </location>
</feature>
<feature type="region of interest" description="Disordered" evidence="1">
    <location>
        <begin position="93"/>
        <end position="251"/>
    </location>
</feature>
<evidence type="ECO:0000313" key="2">
    <source>
        <dbReference type="EMBL" id="KAJ3562427.1"/>
    </source>
</evidence>
<dbReference type="EMBL" id="JANIEX010000870">
    <property type="protein sequence ID" value="KAJ3562427.1"/>
    <property type="molecule type" value="Genomic_DNA"/>
</dbReference>
<feature type="compositionally biased region" description="Acidic residues" evidence="1">
    <location>
        <begin position="395"/>
        <end position="404"/>
    </location>
</feature>
<feature type="compositionally biased region" description="Acidic residues" evidence="1">
    <location>
        <begin position="413"/>
        <end position="430"/>
    </location>
</feature>
<dbReference type="PANTHER" id="PTHR14490:SF5">
    <property type="entry name" value="PROTEIN KRI1 HOMOLOG"/>
    <property type="match status" value="1"/>
</dbReference>
<dbReference type="InterPro" id="IPR018034">
    <property type="entry name" value="Kri1"/>
</dbReference>
<feature type="region of interest" description="Disordered" evidence="1">
    <location>
        <begin position="338"/>
        <end position="361"/>
    </location>
</feature>
<feature type="compositionally biased region" description="Acidic residues" evidence="1">
    <location>
        <begin position="352"/>
        <end position="361"/>
    </location>
</feature>
<keyword evidence="3" id="KW-1185">Reference proteome</keyword>
<name>A0AAD5YQQ4_9AGAR</name>
<gene>
    <name evidence="2" type="ORF">NP233_g9583</name>
</gene>
<organism evidence="2 3">
    <name type="scientific">Leucocoprinus birnbaumii</name>
    <dbReference type="NCBI Taxonomy" id="56174"/>
    <lineage>
        <taxon>Eukaryota</taxon>
        <taxon>Fungi</taxon>
        <taxon>Dikarya</taxon>
        <taxon>Basidiomycota</taxon>
        <taxon>Agaricomycotina</taxon>
        <taxon>Agaricomycetes</taxon>
        <taxon>Agaricomycetidae</taxon>
        <taxon>Agaricales</taxon>
        <taxon>Agaricineae</taxon>
        <taxon>Agaricaceae</taxon>
        <taxon>Leucocoprinus</taxon>
    </lineage>
</organism>
<evidence type="ECO:0000256" key="1">
    <source>
        <dbReference type="SAM" id="MobiDB-lite"/>
    </source>
</evidence>
<evidence type="ECO:0000313" key="3">
    <source>
        <dbReference type="Proteomes" id="UP001213000"/>
    </source>
</evidence>
<dbReference type="GO" id="GO:0000447">
    <property type="term" value="P:endonucleolytic cleavage in ITS1 to separate SSU-rRNA from 5.8S rRNA and LSU-rRNA from tricistronic rRNA transcript (SSU-rRNA, 5.8S rRNA, LSU-rRNA)"/>
    <property type="evidence" value="ECO:0007669"/>
    <property type="project" value="TreeGrafter"/>
</dbReference>
<protein>
    <recommendedName>
        <fullName evidence="4">Kri1-like C-terminal domain-containing protein</fullName>
    </recommendedName>
</protein>